<dbReference type="Proteomes" id="UP000760860">
    <property type="component" value="Unassembled WGS sequence"/>
</dbReference>
<protein>
    <submittedName>
        <fullName evidence="6">Uncharacterized protein</fullName>
    </submittedName>
</protein>
<dbReference type="EMBL" id="RCMI01001081">
    <property type="protein sequence ID" value="KAG2891124.1"/>
    <property type="molecule type" value="Genomic_DNA"/>
</dbReference>
<dbReference type="AlphaFoldDB" id="A0A329RBM7"/>
<sequence>MRTHPMFYMGLLKSYQGPAQVSVETLARGRRVRLDDSKWRSHRTRSVQLKAQQQIELTLQLSNLTLEVDDPVLKRTRCLEPVHSTVHLFEIFCQAGV</sequence>
<dbReference type="EMBL" id="MJFZ01002317">
    <property type="protein sequence ID" value="RAW20842.1"/>
    <property type="molecule type" value="Genomic_DNA"/>
</dbReference>
<dbReference type="EMBL" id="RCML01001014">
    <property type="protein sequence ID" value="KAG2966466.1"/>
    <property type="molecule type" value="Genomic_DNA"/>
</dbReference>
<dbReference type="Proteomes" id="UP000251314">
    <property type="component" value="Unassembled WGS sequence"/>
</dbReference>
<evidence type="ECO:0000313" key="3">
    <source>
        <dbReference type="EMBL" id="KAG2902130.1"/>
    </source>
</evidence>
<reference evidence="6 7" key="1">
    <citation type="submission" date="2018-01" db="EMBL/GenBank/DDBJ databases">
        <title>Draft genome of the strawberry crown rot pathogen Phytophthora cactorum.</title>
        <authorList>
            <person name="Armitage A.D."/>
            <person name="Lysoe E."/>
            <person name="Nellist C.F."/>
            <person name="Harrison R.J."/>
            <person name="Brurberg M.B."/>
        </authorList>
    </citation>
    <scope>NUCLEOTIDE SEQUENCE [LARGE SCALE GENOMIC DNA]</scope>
    <source>
        <strain evidence="6 7">10300</strain>
    </source>
</reference>
<keyword evidence="7" id="KW-1185">Reference proteome</keyword>
<proteinExistence type="predicted"/>
<evidence type="ECO:0000313" key="5">
    <source>
        <dbReference type="EMBL" id="KAG3211024.1"/>
    </source>
</evidence>
<dbReference type="Proteomes" id="UP000697107">
    <property type="component" value="Unassembled WGS sequence"/>
</dbReference>
<dbReference type="VEuPathDB" id="FungiDB:PC110_g22715"/>
<name>A0A329RBM7_9STRA</name>
<reference evidence="5" key="2">
    <citation type="submission" date="2018-05" db="EMBL/GenBank/DDBJ databases">
        <title>Effector identification in a new, highly contiguous assembly of the strawberry crown rot pathogen Phytophthora cactorum.</title>
        <authorList>
            <person name="Armitage A.D."/>
            <person name="Nellist C.F."/>
            <person name="Bates H."/>
            <person name="Vickerstaff R.J."/>
            <person name="Harrison R.J."/>
        </authorList>
    </citation>
    <scope>NUCLEOTIDE SEQUENCE</scope>
    <source>
        <strain evidence="1">15-7</strain>
        <strain evidence="2">4032</strain>
        <strain evidence="3">4040</strain>
        <strain evidence="4">P415</strain>
        <strain evidence="5">P421</strain>
    </source>
</reference>
<comment type="caution">
    <text evidence="6">The sequence shown here is derived from an EMBL/GenBank/DDBJ whole genome shotgun (WGS) entry which is preliminary data.</text>
</comment>
<evidence type="ECO:0000313" key="7">
    <source>
        <dbReference type="Proteomes" id="UP000251314"/>
    </source>
</evidence>
<evidence type="ECO:0000313" key="6">
    <source>
        <dbReference type="EMBL" id="RAW20842.1"/>
    </source>
</evidence>
<dbReference type="Proteomes" id="UP000735874">
    <property type="component" value="Unassembled WGS sequence"/>
</dbReference>
<dbReference type="EMBL" id="RCMG01001064">
    <property type="protein sequence ID" value="KAG2837418.1"/>
    <property type="molecule type" value="Genomic_DNA"/>
</dbReference>
<dbReference type="Proteomes" id="UP000736787">
    <property type="component" value="Unassembled WGS sequence"/>
</dbReference>
<evidence type="ECO:0000313" key="4">
    <source>
        <dbReference type="EMBL" id="KAG2966466.1"/>
    </source>
</evidence>
<evidence type="ECO:0000313" key="2">
    <source>
        <dbReference type="EMBL" id="KAG2891124.1"/>
    </source>
</evidence>
<dbReference type="EMBL" id="RCMK01001097">
    <property type="protein sequence ID" value="KAG2902130.1"/>
    <property type="molecule type" value="Genomic_DNA"/>
</dbReference>
<organism evidence="6 7">
    <name type="scientific">Phytophthora cactorum</name>
    <dbReference type="NCBI Taxonomy" id="29920"/>
    <lineage>
        <taxon>Eukaryota</taxon>
        <taxon>Sar</taxon>
        <taxon>Stramenopiles</taxon>
        <taxon>Oomycota</taxon>
        <taxon>Peronosporomycetes</taxon>
        <taxon>Peronosporales</taxon>
        <taxon>Peronosporaceae</taxon>
        <taxon>Phytophthora</taxon>
    </lineage>
</organism>
<evidence type="ECO:0000313" key="1">
    <source>
        <dbReference type="EMBL" id="KAG2837418.1"/>
    </source>
</evidence>
<dbReference type="Proteomes" id="UP000774804">
    <property type="component" value="Unassembled WGS sequence"/>
</dbReference>
<accession>A0A329RBM7</accession>
<dbReference type="OrthoDB" id="10311223at2759"/>
<gene>
    <name evidence="6" type="ORF">PC110_g22715</name>
    <name evidence="1" type="ORF">PC113_g19837</name>
    <name evidence="2" type="ORF">PC115_g19305</name>
    <name evidence="3" type="ORF">PC117_g21552</name>
    <name evidence="4" type="ORF">PC118_g19160</name>
    <name evidence="5" type="ORF">PC129_g17989</name>
</gene>
<dbReference type="EMBL" id="RCMV01001008">
    <property type="protein sequence ID" value="KAG3211024.1"/>
    <property type="molecule type" value="Genomic_DNA"/>
</dbReference>